<reference evidence="2" key="1">
    <citation type="submission" date="2020-08" db="EMBL/GenBank/DDBJ databases">
        <title>Genome public.</title>
        <authorList>
            <person name="Liu C."/>
            <person name="Sun Q."/>
        </authorList>
    </citation>
    <scope>NUCLEOTIDE SEQUENCE</scope>
    <source>
        <strain evidence="2">NSJ-44</strain>
    </source>
</reference>
<dbReference type="SUPFAM" id="SSF53067">
    <property type="entry name" value="Actin-like ATPase domain"/>
    <property type="match status" value="1"/>
</dbReference>
<dbReference type="RefSeq" id="WP_249284464.1">
    <property type="nucleotide sequence ID" value="NZ_JACRSO010000001.1"/>
</dbReference>
<comment type="similarity">
    <text evidence="1">Belongs to the ROK (NagC/XylR) family.</text>
</comment>
<dbReference type="Proteomes" id="UP000654279">
    <property type="component" value="Unassembled WGS sequence"/>
</dbReference>
<evidence type="ECO:0000313" key="3">
    <source>
        <dbReference type="Proteomes" id="UP000654279"/>
    </source>
</evidence>
<keyword evidence="2" id="KW-0418">Kinase</keyword>
<proteinExistence type="inferred from homology"/>
<dbReference type="InterPro" id="IPR000600">
    <property type="entry name" value="ROK"/>
</dbReference>
<accession>A0A926CYG6</accession>
<evidence type="ECO:0000256" key="1">
    <source>
        <dbReference type="ARBA" id="ARBA00006479"/>
    </source>
</evidence>
<keyword evidence="3" id="KW-1185">Reference proteome</keyword>
<organism evidence="2 3">
    <name type="scientific">Luoshenia tenuis</name>
    <dbReference type="NCBI Taxonomy" id="2763654"/>
    <lineage>
        <taxon>Bacteria</taxon>
        <taxon>Bacillati</taxon>
        <taxon>Bacillota</taxon>
        <taxon>Clostridia</taxon>
        <taxon>Christensenellales</taxon>
        <taxon>Christensenellaceae</taxon>
        <taxon>Luoshenia</taxon>
    </lineage>
</organism>
<evidence type="ECO:0000313" key="2">
    <source>
        <dbReference type="EMBL" id="MBC8528458.1"/>
    </source>
</evidence>
<dbReference type="GO" id="GO:0008787">
    <property type="term" value="F:D-allose kinase activity"/>
    <property type="evidence" value="ECO:0007669"/>
    <property type="project" value="UniProtKB-EC"/>
</dbReference>
<dbReference type="Pfam" id="PF00480">
    <property type="entry name" value="ROK"/>
    <property type="match status" value="1"/>
</dbReference>
<dbReference type="Gene3D" id="3.30.420.40">
    <property type="match status" value="2"/>
</dbReference>
<keyword evidence="2" id="KW-0808">Transferase</keyword>
<dbReference type="CDD" id="cd24070">
    <property type="entry name" value="ASKHA_NBD_ROK_AlsK"/>
    <property type="match status" value="1"/>
</dbReference>
<dbReference type="PANTHER" id="PTHR18964">
    <property type="entry name" value="ROK (REPRESSOR, ORF, KINASE) FAMILY"/>
    <property type="match status" value="1"/>
</dbReference>
<dbReference type="PANTHER" id="PTHR18964:SF174">
    <property type="entry name" value="D-ALLOSE KINASE-RELATED"/>
    <property type="match status" value="1"/>
</dbReference>
<gene>
    <name evidence="2" type="primary">alsK</name>
    <name evidence="2" type="ORF">H8699_03285</name>
</gene>
<sequence>MNGPQVLGIDIGGTNLRLGLVDRQGQVEGLQVQPSAVLATGDPIGALQSSIADYVARQGTMPEAVAIGLPSSISRDRQRVYSTPNLPGFDDLEIPGPLSARLGLPVFLERDVNFLLQWDIHQCGLQGLENILGFYVGTGFGNAIYLNGRFYLGKNGVAGELGHIPLYGVEEACPCGNTGCAEVRCSGRALQKLAARHYPGEEMGQLFLRHGQEAPLRQFIQELALPVATEVTLLDPDAVILAGGVVAMPDFPKEMFLDEVLHRVRKPYPAQGLRVLFPEHSKRSGVAGAGLYAFERLQNR</sequence>
<dbReference type="EC" id="2.7.1.55" evidence="2"/>
<dbReference type="EMBL" id="JACRSO010000001">
    <property type="protein sequence ID" value="MBC8528458.1"/>
    <property type="molecule type" value="Genomic_DNA"/>
</dbReference>
<name>A0A926CYG6_9FIRM</name>
<protein>
    <submittedName>
        <fullName evidence="2">Allose kinase</fullName>
        <ecNumber evidence="2">2.7.1.55</ecNumber>
    </submittedName>
</protein>
<dbReference type="InterPro" id="IPR043129">
    <property type="entry name" value="ATPase_NBD"/>
</dbReference>
<dbReference type="AlphaFoldDB" id="A0A926CYG6"/>
<dbReference type="PROSITE" id="PS01125">
    <property type="entry name" value="ROK"/>
    <property type="match status" value="1"/>
</dbReference>
<comment type="caution">
    <text evidence="2">The sequence shown here is derived from an EMBL/GenBank/DDBJ whole genome shotgun (WGS) entry which is preliminary data.</text>
</comment>
<dbReference type="PRINTS" id="PR00475">
    <property type="entry name" value="HEXOKINASE"/>
</dbReference>
<dbReference type="NCBIfam" id="NF007251">
    <property type="entry name" value="PRK09698.1"/>
    <property type="match status" value="1"/>
</dbReference>
<dbReference type="InterPro" id="IPR049874">
    <property type="entry name" value="ROK_cs"/>
</dbReference>